<dbReference type="GO" id="GO:0003700">
    <property type="term" value="F:DNA-binding transcription factor activity"/>
    <property type="evidence" value="ECO:0007669"/>
    <property type="project" value="InterPro"/>
</dbReference>
<dbReference type="InterPro" id="IPR015421">
    <property type="entry name" value="PyrdxlP-dep_Trfase_major"/>
</dbReference>
<accession>A0A0H2MCL1</accession>
<dbReference type="GO" id="GO:0030170">
    <property type="term" value="F:pyridoxal phosphate binding"/>
    <property type="evidence" value="ECO:0007669"/>
    <property type="project" value="InterPro"/>
</dbReference>
<protein>
    <submittedName>
        <fullName evidence="7">2-aminoadipate aminotransferase</fullName>
    </submittedName>
</protein>
<dbReference type="PANTHER" id="PTHR46577">
    <property type="entry name" value="HTH-TYPE TRANSCRIPTIONAL REGULATORY PROTEIN GABR"/>
    <property type="match status" value="1"/>
</dbReference>
<keyword evidence="4" id="KW-0238">DNA-binding</keyword>
<dbReference type="InterPro" id="IPR036388">
    <property type="entry name" value="WH-like_DNA-bd_sf"/>
</dbReference>
<dbReference type="Pfam" id="PF00392">
    <property type="entry name" value="GntR"/>
    <property type="match status" value="1"/>
</dbReference>
<dbReference type="GO" id="GO:0008483">
    <property type="term" value="F:transaminase activity"/>
    <property type="evidence" value="ECO:0007669"/>
    <property type="project" value="UniProtKB-KW"/>
</dbReference>
<dbReference type="EMBL" id="LAQL01000008">
    <property type="protein sequence ID" value="KLN60083.1"/>
    <property type="molecule type" value="Genomic_DNA"/>
</dbReference>
<dbReference type="PROSITE" id="PS50949">
    <property type="entry name" value="HTH_GNTR"/>
    <property type="match status" value="1"/>
</dbReference>
<keyword evidence="3" id="KW-0805">Transcription regulation</keyword>
<dbReference type="GO" id="GO:0003677">
    <property type="term" value="F:DNA binding"/>
    <property type="evidence" value="ECO:0007669"/>
    <property type="project" value="UniProtKB-KW"/>
</dbReference>
<dbReference type="Pfam" id="PF00155">
    <property type="entry name" value="Aminotran_1_2"/>
    <property type="match status" value="1"/>
</dbReference>
<dbReference type="InterPro" id="IPR004839">
    <property type="entry name" value="Aminotransferase_I/II_large"/>
</dbReference>
<comment type="similarity">
    <text evidence="1">In the C-terminal section; belongs to the class-I pyridoxal-phosphate-dependent aminotransferase family.</text>
</comment>
<keyword evidence="8" id="KW-1185">Reference proteome</keyword>
<dbReference type="InterPro" id="IPR036390">
    <property type="entry name" value="WH_DNA-bd_sf"/>
</dbReference>
<comment type="caution">
    <text evidence="7">The sequence shown here is derived from an EMBL/GenBank/DDBJ whole genome shotgun (WGS) entry which is preliminary data.</text>
</comment>
<dbReference type="RefSeq" id="WP_047764618.1">
    <property type="nucleotide sequence ID" value="NZ_LAQL01000008.1"/>
</dbReference>
<evidence type="ECO:0000256" key="4">
    <source>
        <dbReference type="ARBA" id="ARBA00023125"/>
    </source>
</evidence>
<dbReference type="PRINTS" id="PR00035">
    <property type="entry name" value="HTHGNTR"/>
</dbReference>
<sequence length="488" mass="55221">MSESLFILDKGSTESLQLQIRRQFVSAILGGSLPAGNPVPSSRKLAEQLNVSRITVTQAYNSLIDDGYLTSKERSGIYVSDRLTLPLKADKPSHSKAPPLSDPVFRQMKHRPSHQQNIEKPENWRDYPYPFVTAQVDKSLFPIAAWRECSRQALSLNAMADWTEDRLGVDDPFLIEQIRTRLLPTRGIHASEEEILVTAGAQNSLYILSRLFLNNNTLFGMENPGYPDLRNIIQLIGSRIQYLNLDHHGLIPDQQIDNCNVLAVTPSHQFPTTVTMPLQRRKELLERVETNNTLVIEDDYEPELNFESSPTPALKSLDSTGRVVYVGSLSKSFFPGLRLGYLVASKEIIQEARALGRLMHRHTPTNNQRTMALFLALGHHDALRKKLRRIYKNRWLEMKNGLETMGINFQRSSGGSSFWVEGAKNLDSKELLKRALKKGVVLEPGTIYDFNAIPPKHFFRLGYTAIEHTSIENGLKQLHSTLNELSEV</sequence>
<evidence type="ECO:0000259" key="6">
    <source>
        <dbReference type="PROSITE" id="PS50949"/>
    </source>
</evidence>
<dbReference type="CDD" id="cd07377">
    <property type="entry name" value="WHTH_GntR"/>
    <property type="match status" value="1"/>
</dbReference>
<dbReference type="PANTHER" id="PTHR46577:SF1">
    <property type="entry name" value="HTH-TYPE TRANSCRIPTIONAL REGULATORY PROTEIN GABR"/>
    <property type="match status" value="1"/>
</dbReference>
<proteinExistence type="inferred from homology"/>
<evidence type="ECO:0000256" key="2">
    <source>
        <dbReference type="ARBA" id="ARBA00022898"/>
    </source>
</evidence>
<name>A0A0H2MCL1_9PROT</name>
<evidence type="ECO:0000313" key="8">
    <source>
        <dbReference type="Proteomes" id="UP000035444"/>
    </source>
</evidence>
<dbReference type="PATRIC" id="fig|1489064.4.peg.3910"/>
<dbReference type="InterPro" id="IPR015424">
    <property type="entry name" value="PyrdxlP-dep_Trfase"/>
</dbReference>
<gene>
    <name evidence="7" type="ORF">WH96_12885</name>
</gene>
<dbReference type="SMART" id="SM00345">
    <property type="entry name" value="HTH_GNTR"/>
    <property type="match status" value="1"/>
</dbReference>
<keyword evidence="2" id="KW-0663">Pyridoxal phosphate</keyword>
<keyword evidence="5" id="KW-0804">Transcription</keyword>
<dbReference type="Proteomes" id="UP000035444">
    <property type="component" value="Unassembled WGS sequence"/>
</dbReference>
<reference evidence="7 8" key="1">
    <citation type="submission" date="2015-03" db="EMBL/GenBank/DDBJ databases">
        <title>Genome Sequence of Kiloniella spongiae MEBiC09566, isolated from a marine sponge.</title>
        <authorList>
            <person name="Shao Z."/>
            <person name="Wang L."/>
            <person name="Li X."/>
        </authorList>
    </citation>
    <scope>NUCLEOTIDE SEQUENCE [LARGE SCALE GENOMIC DNA]</scope>
    <source>
        <strain evidence="7 8">MEBiC09566</strain>
    </source>
</reference>
<dbReference type="Gene3D" id="1.10.10.10">
    <property type="entry name" value="Winged helix-like DNA-binding domain superfamily/Winged helix DNA-binding domain"/>
    <property type="match status" value="1"/>
</dbReference>
<feature type="domain" description="HTH gntR-type" evidence="6">
    <location>
        <begin position="14"/>
        <end position="82"/>
    </location>
</feature>
<keyword evidence="7" id="KW-0808">Transferase</keyword>
<evidence type="ECO:0000256" key="1">
    <source>
        <dbReference type="ARBA" id="ARBA00005384"/>
    </source>
</evidence>
<dbReference type="Gene3D" id="3.40.640.10">
    <property type="entry name" value="Type I PLP-dependent aspartate aminotransferase-like (Major domain)"/>
    <property type="match status" value="1"/>
</dbReference>
<dbReference type="SUPFAM" id="SSF53383">
    <property type="entry name" value="PLP-dependent transferases"/>
    <property type="match status" value="1"/>
</dbReference>
<evidence type="ECO:0000256" key="3">
    <source>
        <dbReference type="ARBA" id="ARBA00023015"/>
    </source>
</evidence>
<dbReference type="AlphaFoldDB" id="A0A0H2MCL1"/>
<dbReference type="CDD" id="cd00609">
    <property type="entry name" value="AAT_like"/>
    <property type="match status" value="1"/>
</dbReference>
<evidence type="ECO:0000313" key="7">
    <source>
        <dbReference type="EMBL" id="KLN60083.1"/>
    </source>
</evidence>
<dbReference type="STRING" id="1489064.WH96_12885"/>
<keyword evidence="7" id="KW-0032">Aminotransferase</keyword>
<dbReference type="OrthoDB" id="9808770at2"/>
<evidence type="ECO:0000256" key="5">
    <source>
        <dbReference type="ARBA" id="ARBA00023163"/>
    </source>
</evidence>
<organism evidence="7 8">
    <name type="scientific">Kiloniella spongiae</name>
    <dbReference type="NCBI Taxonomy" id="1489064"/>
    <lineage>
        <taxon>Bacteria</taxon>
        <taxon>Pseudomonadati</taxon>
        <taxon>Pseudomonadota</taxon>
        <taxon>Alphaproteobacteria</taxon>
        <taxon>Rhodospirillales</taxon>
        <taxon>Kiloniellaceae</taxon>
        <taxon>Kiloniella</taxon>
    </lineage>
</organism>
<dbReference type="InterPro" id="IPR000524">
    <property type="entry name" value="Tscrpt_reg_HTH_GntR"/>
</dbReference>
<dbReference type="InterPro" id="IPR051446">
    <property type="entry name" value="HTH_trans_reg/aminotransferase"/>
</dbReference>
<dbReference type="SUPFAM" id="SSF46785">
    <property type="entry name" value="Winged helix' DNA-binding domain"/>
    <property type="match status" value="1"/>
</dbReference>